<dbReference type="EMBL" id="KV969173">
    <property type="protein sequence ID" value="PIO16108.1"/>
    <property type="molecule type" value="Genomic_DNA"/>
</dbReference>
<feature type="chain" id="PRO_5014288716" description="Peptidase S1 domain-containing protein" evidence="5">
    <location>
        <begin position="30"/>
        <end position="287"/>
    </location>
</feature>
<dbReference type="AlphaFoldDB" id="A0A2G9QKL3"/>
<dbReference type="SMART" id="SM00020">
    <property type="entry name" value="Tryp_SPc"/>
    <property type="match status" value="1"/>
</dbReference>
<dbReference type="GO" id="GO:0006508">
    <property type="term" value="P:proteolysis"/>
    <property type="evidence" value="ECO:0007669"/>
    <property type="project" value="InterPro"/>
</dbReference>
<dbReference type="Proteomes" id="UP000228934">
    <property type="component" value="Unassembled WGS sequence"/>
</dbReference>
<dbReference type="Gene3D" id="2.40.10.10">
    <property type="entry name" value="Trypsin-like serine proteases"/>
    <property type="match status" value="2"/>
</dbReference>
<proteinExistence type="predicted"/>
<reference evidence="7" key="2">
    <citation type="submission" date="2017-08" db="EMBL/GenBank/DDBJ databases">
        <title>Assembly of the North American Bullfrog Genome.</title>
        <authorList>
            <person name="Warren R.L."/>
            <person name="Vandervalk B.P."/>
            <person name="Kucuk E."/>
            <person name="Birol I."/>
            <person name="Helbing C."/>
            <person name="Pandoh P."/>
            <person name="Behsaz B."/>
            <person name="Mohamadi H."/>
            <person name="Chu J."/>
            <person name="Jackman S."/>
            <person name="Hammond S.A."/>
            <person name="Veldhoen N."/>
            <person name="Kirk H."/>
            <person name="Zhao Y."/>
            <person name="Coope R."/>
            <person name="Pleasance S."/>
            <person name="Moore R."/>
            <person name="Holt R."/>
        </authorList>
    </citation>
    <scope>NUCLEOTIDE SEQUENCE</scope>
    <source>
        <strain evidence="7">Bruno</strain>
        <tissue evidence="7">Liver</tissue>
    </source>
</reference>
<dbReference type="Pfam" id="PF00089">
    <property type="entry name" value="Trypsin"/>
    <property type="match status" value="1"/>
</dbReference>
<dbReference type="SUPFAM" id="SSF50494">
    <property type="entry name" value="Trypsin-like serine proteases"/>
    <property type="match status" value="1"/>
</dbReference>
<name>A0A2G9QKL3_AQUCT</name>
<reference evidence="8" key="1">
    <citation type="journal article" date="2017" name="Nat. Commun.">
        <title>The North American bullfrog draft genome provides insight into hormonal regulation of long noncoding RNA.</title>
        <authorList>
            <person name="Hammond S.A."/>
            <person name="Warren R.L."/>
            <person name="Vandervalk B.P."/>
            <person name="Kucuk E."/>
            <person name="Khan H."/>
            <person name="Gibb E.A."/>
            <person name="Pandoh P."/>
            <person name="Kirk H."/>
            <person name="Zhao Y."/>
            <person name="Jones M."/>
            <person name="Mungall A.J."/>
            <person name="Coope R."/>
            <person name="Pleasance S."/>
            <person name="Moore R.A."/>
            <person name="Holt R.A."/>
            <person name="Round J.M."/>
            <person name="Ohora S."/>
            <person name="Walle B.V."/>
            <person name="Veldhoen N."/>
            <person name="Helbing C.C."/>
            <person name="Birol I."/>
        </authorList>
    </citation>
    <scope>NUCLEOTIDE SEQUENCE [LARGE SCALE GENOMIC DNA]</scope>
</reference>
<dbReference type="EMBL" id="KV969173">
    <property type="protein sequence ID" value="PIO16107.1"/>
    <property type="molecule type" value="Genomic_DNA"/>
</dbReference>
<dbReference type="PROSITE" id="PS50240">
    <property type="entry name" value="TRYPSIN_DOM"/>
    <property type="match status" value="1"/>
</dbReference>
<dbReference type="GO" id="GO:0009617">
    <property type="term" value="P:response to bacterium"/>
    <property type="evidence" value="ECO:0007669"/>
    <property type="project" value="TreeGrafter"/>
</dbReference>
<organism evidence="7 8">
    <name type="scientific">Aquarana catesbeiana</name>
    <name type="common">American bullfrog</name>
    <name type="synonym">Rana catesbeiana</name>
    <dbReference type="NCBI Taxonomy" id="8400"/>
    <lineage>
        <taxon>Eukaryota</taxon>
        <taxon>Metazoa</taxon>
        <taxon>Chordata</taxon>
        <taxon>Craniata</taxon>
        <taxon>Vertebrata</taxon>
        <taxon>Euteleostomi</taxon>
        <taxon>Amphibia</taxon>
        <taxon>Batrachia</taxon>
        <taxon>Anura</taxon>
        <taxon>Neobatrachia</taxon>
        <taxon>Ranoidea</taxon>
        <taxon>Ranidae</taxon>
        <taxon>Aquarana</taxon>
    </lineage>
</organism>
<dbReference type="InterPro" id="IPR043504">
    <property type="entry name" value="Peptidase_S1_PA_chymotrypsin"/>
</dbReference>
<evidence type="ECO:0000256" key="3">
    <source>
        <dbReference type="ARBA" id="ARBA00023157"/>
    </source>
</evidence>
<keyword evidence="2" id="KW-0677">Repeat</keyword>
<dbReference type="PRINTS" id="PR00722">
    <property type="entry name" value="CHYMOTRYPSIN"/>
</dbReference>
<keyword evidence="4" id="KW-0325">Glycoprotein</keyword>
<dbReference type="InterPro" id="IPR001314">
    <property type="entry name" value="Peptidase_S1A"/>
</dbReference>
<dbReference type="CDD" id="cd00190">
    <property type="entry name" value="Tryp_SPc"/>
    <property type="match status" value="1"/>
</dbReference>
<keyword evidence="1" id="KW-0768">Sushi</keyword>
<dbReference type="InterPro" id="IPR018114">
    <property type="entry name" value="TRYPSIN_HIS"/>
</dbReference>
<evidence type="ECO:0000313" key="7">
    <source>
        <dbReference type="EMBL" id="PIO16107.1"/>
    </source>
</evidence>
<gene>
    <name evidence="7" type="ORF">AB205_0187820</name>
</gene>
<dbReference type="PANTHER" id="PTHR46393:SF1">
    <property type="entry name" value="COMPLEMENT FACTOR B"/>
    <property type="match status" value="1"/>
</dbReference>
<evidence type="ECO:0000256" key="5">
    <source>
        <dbReference type="SAM" id="SignalP"/>
    </source>
</evidence>
<dbReference type="GO" id="GO:0070062">
    <property type="term" value="C:extracellular exosome"/>
    <property type="evidence" value="ECO:0007669"/>
    <property type="project" value="TreeGrafter"/>
</dbReference>
<keyword evidence="5" id="KW-0732">Signal</keyword>
<feature type="signal peptide" evidence="5">
    <location>
        <begin position="1"/>
        <end position="29"/>
    </location>
</feature>
<dbReference type="InterPro" id="IPR009003">
    <property type="entry name" value="Peptidase_S1_PA"/>
</dbReference>
<evidence type="ECO:0000256" key="1">
    <source>
        <dbReference type="ARBA" id="ARBA00022659"/>
    </source>
</evidence>
<evidence type="ECO:0000256" key="4">
    <source>
        <dbReference type="ARBA" id="ARBA00023180"/>
    </source>
</evidence>
<accession>A0A2G9QKL3</accession>
<evidence type="ECO:0000259" key="6">
    <source>
        <dbReference type="PROSITE" id="PS50240"/>
    </source>
</evidence>
<evidence type="ECO:0000256" key="2">
    <source>
        <dbReference type="ARBA" id="ARBA00022737"/>
    </source>
</evidence>
<dbReference type="PROSITE" id="PS00134">
    <property type="entry name" value="TRYPSIN_HIS"/>
    <property type="match status" value="1"/>
</dbReference>
<evidence type="ECO:0000313" key="8">
    <source>
        <dbReference type="Proteomes" id="UP000228934"/>
    </source>
</evidence>
<dbReference type="PANTHER" id="PTHR46393">
    <property type="entry name" value="SUSHI DOMAIN-CONTAINING PROTEIN"/>
    <property type="match status" value="1"/>
</dbReference>
<feature type="domain" description="Peptidase S1" evidence="6">
    <location>
        <begin position="1"/>
        <end position="280"/>
    </location>
</feature>
<keyword evidence="3" id="KW-1015">Disulfide bond</keyword>
<sequence>MRHRAISRYFRRLLTLTILSFQRPAGVENCKGSIVTKNFILTAAHCFHLDDQVHYVSVELGPSDRAKVTRKVINIHRHPKYDPNGKKDKNIPKSFEYDLALVELSQKIEFSSTVRPICLPCTSGTSWALKQRDKAVSCKDHENFLLSGDLVKALFITEESRNTLEQMNVQIKQGNWRQGCLKDAKKVEDFKDVVDINDVVTDNFLCTGGVDPEVDPQTCKGDSGGPLIIQHKKRYIQVGVISWGTVNSCKGYTREQVPAASRDFHAGVIPGIAWIEEIIKDELIYLK</sequence>
<dbReference type="GO" id="GO:0006956">
    <property type="term" value="P:complement activation"/>
    <property type="evidence" value="ECO:0007669"/>
    <property type="project" value="TreeGrafter"/>
</dbReference>
<protein>
    <recommendedName>
        <fullName evidence="6">Peptidase S1 domain-containing protein</fullName>
    </recommendedName>
</protein>
<dbReference type="OrthoDB" id="6127264at2759"/>
<dbReference type="InterPro" id="IPR001254">
    <property type="entry name" value="Trypsin_dom"/>
</dbReference>
<keyword evidence="8" id="KW-1185">Reference proteome</keyword>
<dbReference type="FunFam" id="2.40.10.10:FF:000068">
    <property type="entry name" value="transmembrane protease serine 2"/>
    <property type="match status" value="1"/>
</dbReference>
<dbReference type="GO" id="GO:0004252">
    <property type="term" value="F:serine-type endopeptidase activity"/>
    <property type="evidence" value="ECO:0007669"/>
    <property type="project" value="InterPro"/>
</dbReference>